<protein>
    <submittedName>
        <fullName evidence="1">Uncharacterized protein</fullName>
    </submittedName>
</protein>
<organism evidence="1 2">
    <name type="scientific">Hondaea fermentalgiana</name>
    <dbReference type="NCBI Taxonomy" id="2315210"/>
    <lineage>
        <taxon>Eukaryota</taxon>
        <taxon>Sar</taxon>
        <taxon>Stramenopiles</taxon>
        <taxon>Bigyra</taxon>
        <taxon>Labyrinthulomycetes</taxon>
        <taxon>Thraustochytrida</taxon>
        <taxon>Thraustochytriidae</taxon>
        <taxon>Hondaea</taxon>
    </lineage>
</organism>
<name>A0A2R5GWU1_9STRA</name>
<gene>
    <name evidence="1" type="ORF">FCC1311_115202</name>
</gene>
<accession>A0A2R5GWU1</accession>
<comment type="caution">
    <text evidence="1">The sequence shown here is derived from an EMBL/GenBank/DDBJ whole genome shotgun (WGS) entry which is preliminary data.</text>
</comment>
<dbReference type="AlphaFoldDB" id="A0A2R5GWU1"/>
<proteinExistence type="predicted"/>
<dbReference type="EMBL" id="BEYU01000642">
    <property type="protein sequence ID" value="GBG35297.1"/>
    <property type="molecule type" value="Genomic_DNA"/>
</dbReference>
<evidence type="ECO:0000313" key="1">
    <source>
        <dbReference type="EMBL" id="GBG35297.1"/>
    </source>
</evidence>
<evidence type="ECO:0000313" key="2">
    <source>
        <dbReference type="Proteomes" id="UP000241890"/>
    </source>
</evidence>
<feature type="non-terminal residue" evidence="1">
    <location>
        <position position="198"/>
    </location>
</feature>
<sequence>NGDFDFCGTSGSSGLPKFTIDTGVFVSKPSDDQCNALTAKVNAAVGNDHEMCDVRILNEHINLAHRSIVDFRYNVIDTERRPTHQLKNAFVIQYDSSKPSRSLRTILTDLDRMVGNIEAQLAGLLPKRVLYATLLTPKPETEPINSVNTDWLIQHHVSLFVNGKIPWEQQGLIYTNDALPEFRKWLEDRGGKTIEVDP</sequence>
<dbReference type="InParanoid" id="A0A2R5GWU1"/>
<keyword evidence="2" id="KW-1185">Reference proteome</keyword>
<reference evidence="1 2" key="1">
    <citation type="submission" date="2017-12" db="EMBL/GenBank/DDBJ databases">
        <title>Sequencing, de novo assembly and annotation of complete genome of a new Thraustochytrid species, strain FCC1311.</title>
        <authorList>
            <person name="Sedici K."/>
            <person name="Godart F."/>
            <person name="Aiese Cigliano R."/>
            <person name="Sanseverino W."/>
            <person name="Barakat M."/>
            <person name="Ortet P."/>
            <person name="Marechal E."/>
            <person name="Cagnac O."/>
            <person name="Amato A."/>
        </authorList>
    </citation>
    <scope>NUCLEOTIDE SEQUENCE [LARGE SCALE GENOMIC DNA]</scope>
</reference>
<feature type="non-terminal residue" evidence="1">
    <location>
        <position position="1"/>
    </location>
</feature>
<dbReference type="Proteomes" id="UP000241890">
    <property type="component" value="Unassembled WGS sequence"/>
</dbReference>